<dbReference type="SUPFAM" id="SSF55874">
    <property type="entry name" value="ATPase domain of HSP90 chaperone/DNA topoisomerase II/histidine kinase"/>
    <property type="match status" value="1"/>
</dbReference>
<accession>A0A815GUH3</accession>
<dbReference type="InterPro" id="IPR038765">
    <property type="entry name" value="Papain-like_cys_pep_sf"/>
</dbReference>
<dbReference type="Proteomes" id="UP000663832">
    <property type="component" value="Unassembled WGS sequence"/>
</dbReference>
<dbReference type="Pfam" id="PF25794">
    <property type="entry name" value="SACS"/>
    <property type="match status" value="1"/>
</dbReference>
<dbReference type="Pfam" id="PF12449">
    <property type="entry name" value="DUF3684"/>
    <property type="match status" value="1"/>
</dbReference>
<dbReference type="NCBIfam" id="NF047352">
    <property type="entry name" value="P_loop_sacsin"/>
    <property type="match status" value="1"/>
</dbReference>
<dbReference type="PANTHER" id="PTHR47839:SF1">
    <property type="entry name" value="DOMAIN PROTEIN, PUTATIVE (AFU_ORTHOLOGUE AFUA_6G04830)-RELATED"/>
    <property type="match status" value="1"/>
</dbReference>
<dbReference type="InterPro" id="IPR022155">
    <property type="entry name" value="DUF3684"/>
</dbReference>
<feature type="domain" description="Transglutaminase-like" evidence="2">
    <location>
        <begin position="176"/>
        <end position="258"/>
    </location>
</feature>
<dbReference type="EMBL" id="CAJNOM010000308">
    <property type="protein sequence ID" value="CAF1343091.1"/>
    <property type="molecule type" value="Genomic_DNA"/>
</dbReference>
<dbReference type="Pfam" id="PF23265">
    <property type="entry name" value="Ig-like_KY"/>
    <property type="match status" value="1"/>
</dbReference>
<dbReference type="InterPro" id="IPR056564">
    <property type="entry name" value="Ig-like_KY"/>
</dbReference>
<sequence>MRVGQAPRSKTQTGKDASPIQTIQRQPLSKDNAVQSNSINTSEPNLNIVPVTTTRGSLLLQRPVIPIVIRPNLSDLIVDQVRCDCCISLADHFSDDIVGGDFSEVFCRQRQASIDNASLRTTVESWSQVGNMESLCNLILAYAQPMDRIWLVFHWISQNISYGHRWSVNQFIPGSVFTARQGICEGYASLFQHLSNMVGVPCRKVSGLAKGDGYLKPLFLGSVRWCINCSYPPIHIANHAWNAVRLGDRSWYLIDSTWGAGHRKSNTNEYCRELDTHYFLTRPEHFLYSHLPSSASWQLVAGPERLSYNTFVSRPLVWSTYFDLQLQVVEPTNSPEVTFDKQRGFAEVLIRAPNDVVISSSLQKNNSNSSNEQCLVQFLNEQQLWQCLFLPQRCGTHTVTIFGRRQNSSDNGGCAIKFYLNVPLFRSVKLTKFPTTYKGFSDYKCELFEPLNGELKQGSQITIHCRIPEATSVRLILDDNEWLPEDGYNKETGHFKKTITVPKQKITLNNKRAAALSDMAEILNYNDRQSNGLRNGQLHEVRVNQRKMIDNIFTQYSSDFVVCREVIQNADDARATSFHLQIKCDAPYSSLPKEKEFDNRTITEFRMINNGKIFSETDWKRVATIAEGNTDPQSVGQFGVGFFSVFSYTNEPMITSGKEYMKFVWKGDQLFYEHDKLSIQQQSNETSIILNMRNKCILCIESNLNSSKETKEVMSTINLTELKAYFAKVLSFTRHIVNLVITINSLTVFQVSKKKYDNPSIQNTFTFKPQSSIHHMLHINSFVVTEQIITIDNTASIVLGHITVEASVNVDQQFHNYIERTLKRLPSSIKIQILFVPIDTIINQQQLQSSLVDKNLNSQILERILPLKFLDNEIIPSGFIFIGLGTHQSIGIGMHVYSHFIPTVERQELNLQDPYIAKWNKELLATVGQIARCFYDQTINHSSHNRSDVYYNALIKSYSFQPTTPNEKVGIIVRSGFFASRNNILVPVKQTSTAKHLSLLPSTQAFLADSKYIHEFLSLPLVPFQLATNHFFTILREYQLINIVNKSIIETQLISSILLFNELIALLQWLCIYGINDRSYVKRILSIVHFQENINSPISFFKQINCYDASNISSILPLPINVLPISIAGHFSQEQLRHHLFLIPCTFKDLMEFYLHENQHYLFHDIKTVTCLLSNLSKYSSHFSQSKWLEVKKILSDLKCIPTTEGMKLPNESYIPSHMLTPDSPAITLNILRDKTKTKNQTNINNSDENLVSTYFLKQIGCRMLNIQSIIKYWQMNSNNISELNQENIQTLVETLMKERKYMTDEDFKALKQSQFLQGTTLQSTDRIKQQYFPYDLHFPSIAKELNWNDLVILDWEDINPHSSEFAFLKELGVRDIPDLHNLINRIIVEYNDKQHKLPIALQFFAKKFQKYYSTVWKINDIQQAFLPSYLPTKTNNNNNNIILSTPNKVFLKSNPLYATLLPEVVKLFEKYHIIPLLGIKEQPTLTQAFDTVIERKIELLTIDSAGEIFAYLNGLEGLNQTFIKHLSNIAFIPLHGVSTLMKPSQIFIQHATSSASTELDMSGLIDYVDYGSEGNSFLLTIGVRHFPPIPKLVEILLERQANYFSNLKDNETILKQKINTYINCLKRIARVSAEIPEFHNGPLERRLKTEPWCIGFQRIDSNESKTMYFYRIVKPTEIYLNDDPQCELHHRPICSNEPELNKLYKQFGAKWLSECVTRELVPTGKPISTDQSNELKNIIQQRLNILFVDKQGVPLADLNKQHFQLLEKNLSVFEIKDIRCRLTFQNVTKVLDSINSSSCTLQQKQNEVILYLRQDLSTSSYDYLDIARELAQFVFKDPSESVIDTIYKRLSLSLESLERHGLPVTTLLKNRSQDLLSPQEEPVVRSKKIPSLLAGALGIFGRLGRSNKKKDPINHGIQSKEPDHDEYPINHEIQSKELDPAKDPMNHNIQSKEPGYTKDSNNHGIQLKELDRAKDSVEKDDQPVDPSRVKTTHTSHDHTRNVVPDVQQRDNHTSTIARHPIEDFKRGKVPMKRILRGLVQQSQAYPESTINHKGYIRNEHHESCEVIPDINMKIYPSADIPIPLFIEEDVIVTSKMINQAQQLSYVLTNLAQYVFELSIEALHLFRDINGDRIAFNKNGALFFNLRYFEQIYADELQTYLQQPTTSDRIVNTILNFYFMVTCHELVHNINPNHDLNFINNLQECATECMIQKELTLANFSFNALKSNVSTRF</sequence>
<feature type="compositionally biased region" description="Basic and acidic residues" evidence="1">
    <location>
        <begin position="1910"/>
        <end position="1946"/>
    </location>
</feature>
<dbReference type="Pfam" id="PF01841">
    <property type="entry name" value="Transglut_core"/>
    <property type="match status" value="1"/>
</dbReference>
<feature type="region of interest" description="Disordered" evidence="1">
    <location>
        <begin position="1905"/>
        <end position="1999"/>
    </location>
</feature>
<dbReference type="OrthoDB" id="10057087at2759"/>
<comment type="caution">
    <text evidence="3">The sequence shown here is derived from an EMBL/GenBank/DDBJ whole genome shotgun (WGS) entry which is preliminary data.</text>
</comment>
<dbReference type="InterPro" id="IPR036890">
    <property type="entry name" value="HATPase_C_sf"/>
</dbReference>
<proteinExistence type="predicted"/>
<feature type="compositionally biased region" description="Basic and acidic residues" evidence="1">
    <location>
        <begin position="1967"/>
        <end position="1983"/>
    </location>
</feature>
<protein>
    <recommendedName>
        <fullName evidence="2">Transglutaminase-like domain-containing protein</fullName>
    </recommendedName>
</protein>
<evidence type="ECO:0000259" key="2">
    <source>
        <dbReference type="SMART" id="SM00460"/>
    </source>
</evidence>
<evidence type="ECO:0000313" key="4">
    <source>
        <dbReference type="Proteomes" id="UP000663832"/>
    </source>
</evidence>
<evidence type="ECO:0000313" key="3">
    <source>
        <dbReference type="EMBL" id="CAF1343091.1"/>
    </source>
</evidence>
<dbReference type="PANTHER" id="PTHR47839">
    <property type="entry name" value="DOMAIN PROTEIN, PUTATIVE (AFU_ORTHOLOGUE AFUA_6G04830)-RELATED"/>
    <property type="match status" value="1"/>
</dbReference>
<dbReference type="InterPro" id="IPR058210">
    <property type="entry name" value="SACS/Nov_dom"/>
</dbReference>
<gene>
    <name evidence="3" type="ORF">QVE165_LOCUS33552</name>
</gene>
<dbReference type="SUPFAM" id="SSF54001">
    <property type="entry name" value="Cysteine proteinases"/>
    <property type="match status" value="1"/>
</dbReference>
<reference evidence="3" key="1">
    <citation type="submission" date="2021-02" db="EMBL/GenBank/DDBJ databases">
        <authorList>
            <person name="Nowell W R."/>
        </authorList>
    </citation>
    <scope>NUCLEOTIDE SEQUENCE</scope>
</reference>
<dbReference type="Gene3D" id="3.10.620.30">
    <property type="match status" value="1"/>
</dbReference>
<evidence type="ECO:0000256" key="1">
    <source>
        <dbReference type="SAM" id="MobiDB-lite"/>
    </source>
</evidence>
<organism evidence="3 4">
    <name type="scientific">Adineta steineri</name>
    <dbReference type="NCBI Taxonomy" id="433720"/>
    <lineage>
        <taxon>Eukaryota</taxon>
        <taxon>Metazoa</taxon>
        <taxon>Spiralia</taxon>
        <taxon>Gnathifera</taxon>
        <taxon>Rotifera</taxon>
        <taxon>Eurotatoria</taxon>
        <taxon>Bdelloidea</taxon>
        <taxon>Adinetida</taxon>
        <taxon>Adinetidae</taxon>
        <taxon>Adineta</taxon>
    </lineage>
</organism>
<name>A0A815GUH3_9BILA</name>
<feature type="region of interest" description="Disordered" evidence="1">
    <location>
        <begin position="1"/>
        <end position="21"/>
    </location>
</feature>
<dbReference type="InterPro" id="IPR002931">
    <property type="entry name" value="Transglutaminase-like"/>
</dbReference>
<keyword evidence="4" id="KW-1185">Reference proteome</keyword>
<dbReference type="SMART" id="SM00460">
    <property type="entry name" value="TGc"/>
    <property type="match status" value="1"/>
</dbReference>
<dbReference type="Gene3D" id="3.30.565.10">
    <property type="entry name" value="Histidine kinase-like ATPase, C-terminal domain"/>
    <property type="match status" value="1"/>
</dbReference>
<feature type="compositionally biased region" description="Polar residues" evidence="1">
    <location>
        <begin position="8"/>
        <end position="21"/>
    </location>
</feature>